<dbReference type="InterPro" id="IPR055397">
    <property type="entry name" value="TraK_C"/>
</dbReference>
<gene>
    <name evidence="4" type="ORF">Lsan_0411</name>
</gene>
<sequence length="229" mass="25736">MPKVALLLILLCSLAAAHATNQRPFNDNETLTVELSKTNYNRLLVSQDRIAKVRFPDKTLAVEYAPDGSVYMDLLIEEPLTVFVTTRAGHNFSMTVEPKDSLGKTVQFIPKTPTLKARKVEQKTTHDELVTQLIQAMVTNRVPEGYGVQSLSTSYRPINKELSYKLTKQIIGSSYTGEVLTVYNRSRTPLELNESLFKSKDMRAFSVSKTTIAPHGTETIYVVREKEHA</sequence>
<dbReference type="RefSeq" id="WP_058512884.1">
    <property type="nucleotide sequence ID" value="NZ_CAAAIH010000025.1"/>
</dbReference>
<dbReference type="InterPro" id="IPR010563">
    <property type="entry name" value="TraK_N"/>
</dbReference>
<dbReference type="EMBL" id="LNYU01000009">
    <property type="protein sequence ID" value="KTD66466.1"/>
    <property type="molecule type" value="Genomic_DNA"/>
</dbReference>
<protein>
    <submittedName>
        <fullName evidence="4">Putative conjugative transfer protein TraK</fullName>
    </submittedName>
</protein>
<feature type="domain" description="TraK N-terminal" evidence="2">
    <location>
        <begin position="25"/>
        <end position="112"/>
    </location>
</feature>
<keyword evidence="5" id="KW-1185">Reference proteome</keyword>
<dbReference type="InterPro" id="IPR014126">
    <property type="entry name" value="TraK_Ftype"/>
</dbReference>
<evidence type="ECO:0000259" key="3">
    <source>
        <dbReference type="Pfam" id="PF23536"/>
    </source>
</evidence>
<dbReference type="AlphaFoldDB" id="A0A0W0ZBD4"/>
<feature type="domain" description="TraK C-terminal" evidence="3">
    <location>
        <begin position="119"/>
        <end position="224"/>
    </location>
</feature>
<reference evidence="4 5" key="1">
    <citation type="submission" date="2015-11" db="EMBL/GenBank/DDBJ databases">
        <title>Genomic analysis of 38 Legionella species identifies large and diverse effector repertoires.</title>
        <authorList>
            <person name="Burstein D."/>
            <person name="Amaro F."/>
            <person name="Zusman T."/>
            <person name="Lifshitz Z."/>
            <person name="Cohen O."/>
            <person name="Gilbert J.A."/>
            <person name="Pupko T."/>
            <person name="Shuman H.A."/>
            <person name="Segal G."/>
        </authorList>
    </citation>
    <scope>NUCLEOTIDE SEQUENCE [LARGE SCALE GENOMIC DNA]</scope>
    <source>
        <strain evidence="4 5">SC-63-C7</strain>
    </source>
</reference>
<evidence type="ECO:0000313" key="5">
    <source>
        <dbReference type="Proteomes" id="UP000054703"/>
    </source>
</evidence>
<dbReference type="Pfam" id="PF06586">
    <property type="entry name" value="TraK_N"/>
    <property type="match status" value="1"/>
</dbReference>
<dbReference type="Pfam" id="PF23536">
    <property type="entry name" value="TraK_C"/>
    <property type="match status" value="1"/>
</dbReference>
<feature type="signal peptide" evidence="1">
    <location>
        <begin position="1"/>
        <end position="19"/>
    </location>
</feature>
<evidence type="ECO:0000259" key="2">
    <source>
        <dbReference type="Pfam" id="PF06586"/>
    </source>
</evidence>
<organism evidence="4 5">
    <name type="scientific">Legionella santicrucis</name>
    <dbReference type="NCBI Taxonomy" id="45074"/>
    <lineage>
        <taxon>Bacteria</taxon>
        <taxon>Pseudomonadati</taxon>
        <taxon>Pseudomonadota</taxon>
        <taxon>Gammaproteobacteria</taxon>
        <taxon>Legionellales</taxon>
        <taxon>Legionellaceae</taxon>
        <taxon>Legionella</taxon>
    </lineage>
</organism>
<dbReference type="PATRIC" id="fig|45074.5.peg.437"/>
<accession>A0A0W0ZBD4</accession>
<dbReference type="NCBIfam" id="TIGR02756">
    <property type="entry name" value="TraK_Ftype"/>
    <property type="match status" value="1"/>
</dbReference>
<dbReference type="STRING" id="45074.Lsan_0411"/>
<keyword evidence="1" id="KW-0732">Signal</keyword>
<feature type="chain" id="PRO_5006918456" evidence="1">
    <location>
        <begin position="20"/>
        <end position="229"/>
    </location>
</feature>
<proteinExistence type="predicted"/>
<dbReference type="OrthoDB" id="5635867at2"/>
<name>A0A0W0ZBD4_9GAMM</name>
<evidence type="ECO:0000256" key="1">
    <source>
        <dbReference type="SAM" id="SignalP"/>
    </source>
</evidence>
<dbReference type="Proteomes" id="UP000054703">
    <property type="component" value="Unassembled WGS sequence"/>
</dbReference>
<evidence type="ECO:0000313" key="4">
    <source>
        <dbReference type="EMBL" id="KTD66466.1"/>
    </source>
</evidence>
<comment type="caution">
    <text evidence="4">The sequence shown here is derived from an EMBL/GenBank/DDBJ whole genome shotgun (WGS) entry which is preliminary data.</text>
</comment>